<dbReference type="RefSeq" id="WP_145218509.1">
    <property type="nucleotide sequence ID" value="NZ_CP036269.1"/>
</dbReference>
<evidence type="ECO:0000256" key="1">
    <source>
        <dbReference type="SAM" id="MobiDB-lite"/>
    </source>
</evidence>
<feature type="transmembrane region" description="Helical" evidence="2">
    <location>
        <begin position="124"/>
        <end position="143"/>
    </location>
</feature>
<proteinExistence type="predicted"/>
<feature type="transmembrane region" description="Helical" evidence="2">
    <location>
        <begin position="44"/>
        <end position="62"/>
    </location>
</feature>
<dbReference type="EMBL" id="CP036269">
    <property type="protein sequence ID" value="QDT43661.1"/>
    <property type="molecule type" value="Genomic_DNA"/>
</dbReference>
<dbReference type="AlphaFoldDB" id="A0A517RII4"/>
<accession>A0A517RII4</accession>
<reference evidence="3 4" key="1">
    <citation type="submission" date="2019-02" db="EMBL/GenBank/DDBJ databases">
        <title>Deep-cultivation of Planctomycetes and their phenomic and genomic characterization uncovers novel biology.</title>
        <authorList>
            <person name="Wiegand S."/>
            <person name="Jogler M."/>
            <person name="Boedeker C."/>
            <person name="Pinto D."/>
            <person name="Vollmers J."/>
            <person name="Rivas-Marin E."/>
            <person name="Kohn T."/>
            <person name="Peeters S.H."/>
            <person name="Heuer A."/>
            <person name="Rast P."/>
            <person name="Oberbeckmann S."/>
            <person name="Bunk B."/>
            <person name="Jeske O."/>
            <person name="Meyerdierks A."/>
            <person name="Storesund J.E."/>
            <person name="Kallscheuer N."/>
            <person name="Luecker S."/>
            <person name="Lage O.M."/>
            <person name="Pohl T."/>
            <person name="Merkel B.J."/>
            <person name="Hornburger P."/>
            <person name="Mueller R.-W."/>
            <person name="Bruemmer F."/>
            <person name="Labrenz M."/>
            <person name="Spormann A.M."/>
            <person name="Op den Camp H."/>
            <person name="Overmann J."/>
            <person name="Amann R."/>
            <person name="Jetten M.S.M."/>
            <person name="Mascher T."/>
            <person name="Medema M.H."/>
            <person name="Devos D.P."/>
            <person name="Kaster A.-K."/>
            <person name="Ovreas L."/>
            <person name="Rohde M."/>
            <person name="Galperin M.Y."/>
            <person name="Jogler C."/>
        </authorList>
    </citation>
    <scope>NUCLEOTIDE SEQUENCE [LARGE SCALE GENOMIC DNA]</scope>
    <source>
        <strain evidence="3 4">Pan241w</strain>
    </source>
</reference>
<keyword evidence="2" id="KW-1133">Transmembrane helix</keyword>
<evidence type="ECO:0000313" key="3">
    <source>
        <dbReference type="EMBL" id="QDT43661.1"/>
    </source>
</evidence>
<dbReference type="OrthoDB" id="9782305at2"/>
<evidence type="ECO:0000313" key="4">
    <source>
        <dbReference type="Proteomes" id="UP000317171"/>
    </source>
</evidence>
<keyword evidence="2" id="KW-0472">Membrane</keyword>
<feature type="compositionally biased region" description="Acidic residues" evidence="1">
    <location>
        <begin position="160"/>
        <end position="172"/>
    </location>
</feature>
<evidence type="ECO:0000256" key="2">
    <source>
        <dbReference type="SAM" id="Phobius"/>
    </source>
</evidence>
<dbReference type="Proteomes" id="UP000317171">
    <property type="component" value="Chromosome"/>
</dbReference>
<sequence>MTRRPLKQFLLSSNAIQAHLLCLTLIVLLSLSIWEGNTQPDYKWGLLFTIIVYPVLLGLLWWSDRLEEQEAVEHLIESITEPERLRRKRRVWRRGSLIFFFGISVAFVYAGHQGVVIELLPAHYLGYFFFVVTALGVAGVNIWRGGPLDPRMDPPPGDSETVDELPVDTDPE</sequence>
<feature type="transmembrane region" description="Helical" evidence="2">
    <location>
        <begin position="9"/>
        <end position="32"/>
    </location>
</feature>
<keyword evidence="2" id="KW-0812">Transmembrane</keyword>
<gene>
    <name evidence="3" type="ORF">Pan241w_37630</name>
</gene>
<name>A0A517RII4_9PLAN</name>
<dbReference type="KEGG" id="gaz:Pan241w_37630"/>
<organism evidence="3 4">
    <name type="scientific">Gimesia alba</name>
    <dbReference type="NCBI Taxonomy" id="2527973"/>
    <lineage>
        <taxon>Bacteria</taxon>
        <taxon>Pseudomonadati</taxon>
        <taxon>Planctomycetota</taxon>
        <taxon>Planctomycetia</taxon>
        <taxon>Planctomycetales</taxon>
        <taxon>Planctomycetaceae</taxon>
        <taxon>Gimesia</taxon>
    </lineage>
</organism>
<feature type="region of interest" description="Disordered" evidence="1">
    <location>
        <begin position="149"/>
        <end position="172"/>
    </location>
</feature>
<feature type="transmembrane region" description="Helical" evidence="2">
    <location>
        <begin position="91"/>
        <end position="112"/>
    </location>
</feature>
<keyword evidence="4" id="KW-1185">Reference proteome</keyword>
<protein>
    <submittedName>
        <fullName evidence="3">Uncharacterized protein</fullName>
    </submittedName>
</protein>